<dbReference type="EMBL" id="CP024047">
    <property type="protein sequence ID" value="AXR76620.1"/>
    <property type="molecule type" value="Genomic_DNA"/>
</dbReference>
<evidence type="ECO:0000313" key="2">
    <source>
        <dbReference type="Proteomes" id="UP000258707"/>
    </source>
</evidence>
<protein>
    <submittedName>
        <fullName evidence="1">Uncharacterized protein</fullName>
    </submittedName>
</protein>
<accession>A0A346PAS5</accession>
<dbReference type="Proteomes" id="UP000258707">
    <property type="component" value="Chromosome"/>
</dbReference>
<reference evidence="2" key="1">
    <citation type="submission" date="2017-10" db="EMBL/GenBank/DDBJ databases">
        <title>Phenotypic and genomic properties of facultatively anaerobic sulfur-reducing natronoarchaea from hypersaline soda lakes.</title>
        <authorList>
            <person name="Sorokin D.Y."/>
            <person name="Kublanov I.V."/>
            <person name="Roman P."/>
            <person name="Sinninghe Damste J.S."/>
            <person name="Golyshin P.N."/>
            <person name="Rojo D."/>
            <person name="Ciordia S."/>
            <person name="Mena Md.C."/>
            <person name="Ferrer M."/>
            <person name="Messina E."/>
            <person name="Smedile F."/>
            <person name="La Spada G."/>
            <person name="La Cono V."/>
            <person name="Yakimov M.M."/>
        </authorList>
    </citation>
    <scope>NUCLEOTIDE SEQUENCE [LARGE SCALE GENOMIC DNA]</scope>
    <source>
        <strain evidence="2">AArc1</strain>
    </source>
</reference>
<gene>
    <name evidence="1" type="ORF">AArc1_0276</name>
</gene>
<dbReference type="AlphaFoldDB" id="A0A346PAS5"/>
<evidence type="ECO:0000313" key="1">
    <source>
        <dbReference type="EMBL" id="AXR76620.1"/>
    </source>
</evidence>
<sequence>MRIQQQIDYRTRLLVMVVIDLFMKPTYLVEFHSSPYLVFEPVELDELLIR</sequence>
<organism evidence="1 2">
    <name type="scientific">Natrarchaeobaculum sulfurireducens</name>
    <dbReference type="NCBI Taxonomy" id="2044521"/>
    <lineage>
        <taxon>Archaea</taxon>
        <taxon>Methanobacteriati</taxon>
        <taxon>Methanobacteriota</taxon>
        <taxon>Stenosarchaea group</taxon>
        <taxon>Halobacteria</taxon>
        <taxon>Halobacteriales</taxon>
        <taxon>Natrialbaceae</taxon>
        <taxon>Natrarchaeobaculum</taxon>
    </lineage>
</organism>
<dbReference type="KEGG" id="nan:AArc1_0276"/>
<proteinExistence type="predicted"/>
<name>A0A346PAS5_9EURY</name>